<dbReference type="STRING" id="1126833.VN24_15400"/>
<dbReference type="KEGG" id="pbj:VN24_15400"/>
<dbReference type="Pfam" id="PF10263">
    <property type="entry name" value="SprT-like"/>
    <property type="match status" value="1"/>
</dbReference>
<dbReference type="RefSeq" id="WP_045671116.1">
    <property type="nucleotide sequence ID" value="NZ_CP011058.1"/>
</dbReference>
<sequence>MNDEALQMWVEKVSLNSFGLPFRHRARFNRRLTATGGRYFTKSHDIEISPHQLEAFGIEETERIIKHELCHYHLHILKKGFRHRDADFKEWLRKVGGSRYCQSLPQRAQRKPLPVKYKLICRSCNLEYPRKRKVDPSRFLCGKCRGKLILVNA</sequence>
<feature type="domain" description="SprT-like" evidence="1">
    <location>
        <begin position="4"/>
        <end position="151"/>
    </location>
</feature>
<dbReference type="EMBL" id="CP011058">
    <property type="protein sequence ID" value="AJY75688.1"/>
    <property type="molecule type" value="Genomic_DNA"/>
</dbReference>
<dbReference type="PATRIC" id="fig|1126833.4.peg.3373"/>
<dbReference type="OrthoDB" id="9799909at2"/>
<accession>A0A0D5NLA0</accession>
<dbReference type="InterPro" id="IPR006640">
    <property type="entry name" value="SprT-like_domain"/>
</dbReference>
<evidence type="ECO:0000313" key="3">
    <source>
        <dbReference type="Proteomes" id="UP000032633"/>
    </source>
</evidence>
<dbReference type="InterPro" id="IPR035240">
    <property type="entry name" value="SprT_Zn_ribbon"/>
</dbReference>
<dbReference type="Pfam" id="PF17283">
    <property type="entry name" value="Zn_ribbon_SprT"/>
    <property type="match status" value="1"/>
</dbReference>
<dbReference type="SMART" id="SM00731">
    <property type="entry name" value="SprT"/>
    <property type="match status" value="1"/>
</dbReference>
<proteinExistence type="predicted"/>
<keyword evidence="3" id="KW-1185">Reference proteome</keyword>
<dbReference type="NCBIfam" id="NF003339">
    <property type="entry name" value="PRK04351.1"/>
    <property type="match status" value="1"/>
</dbReference>
<dbReference type="HOGENOM" id="CLU_123820_0_0_9"/>
<organism evidence="2 3">
    <name type="scientific">Paenibacillus beijingensis</name>
    <dbReference type="NCBI Taxonomy" id="1126833"/>
    <lineage>
        <taxon>Bacteria</taxon>
        <taxon>Bacillati</taxon>
        <taxon>Bacillota</taxon>
        <taxon>Bacilli</taxon>
        <taxon>Bacillales</taxon>
        <taxon>Paenibacillaceae</taxon>
        <taxon>Paenibacillus</taxon>
    </lineage>
</organism>
<evidence type="ECO:0000259" key="1">
    <source>
        <dbReference type="SMART" id="SM00731"/>
    </source>
</evidence>
<gene>
    <name evidence="2" type="ORF">VN24_15400</name>
</gene>
<reference evidence="3" key="2">
    <citation type="submission" date="2015-03" db="EMBL/GenBank/DDBJ databases">
        <title>Genome sequence of Paenibacillus beijingensis strain DSM 24997T.</title>
        <authorList>
            <person name="Kwak Y."/>
            <person name="Shin J.-H."/>
        </authorList>
    </citation>
    <scope>NUCLEOTIDE SEQUENCE [LARGE SCALE GENOMIC DNA]</scope>
    <source>
        <strain evidence="3">DSM 24997</strain>
    </source>
</reference>
<name>A0A0D5NLA0_9BACL</name>
<dbReference type="Proteomes" id="UP000032633">
    <property type="component" value="Chromosome"/>
</dbReference>
<protein>
    <recommendedName>
        <fullName evidence="1">SprT-like domain-containing protein</fullName>
    </recommendedName>
</protein>
<dbReference type="GO" id="GO:0006950">
    <property type="term" value="P:response to stress"/>
    <property type="evidence" value="ECO:0007669"/>
    <property type="project" value="UniProtKB-ARBA"/>
</dbReference>
<dbReference type="AlphaFoldDB" id="A0A0D5NLA0"/>
<evidence type="ECO:0000313" key="2">
    <source>
        <dbReference type="EMBL" id="AJY75688.1"/>
    </source>
</evidence>
<reference evidence="2 3" key="1">
    <citation type="journal article" date="2015" name="J. Biotechnol.">
        <title>Complete genome sequence of Paenibacillus beijingensis 7188(T) (=DSM 24997(T)), a novel rhizobacterium from jujube garden soil.</title>
        <authorList>
            <person name="Kwak Y."/>
            <person name="Shin J.H."/>
        </authorList>
    </citation>
    <scope>NUCLEOTIDE SEQUENCE [LARGE SCALE GENOMIC DNA]</scope>
    <source>
        <strain evidence="2 3">DSM 24997</strain>
    </source>
</reference>